<dbReference type="EMBL" id="JADGKB010000030">
    <property type="protein sequence ID" value="KAJ3258151.1"/>
    <property type="molecule type" value="Genomic_DNA"/>
</dbReference>
<feature type="compositionally biased region" description="Basic and acidic residues" evidence="3">
    <location>
        <begin position="298"/>
        <end position="307"/>
    </location>
</feature>
<dbReference type="GO" id="GO:0070034">
    <property type="term" value="F:telomerase RNA binding"/>
    <property type="evidence" value="ECO:0007669"/>
    <property type="project" value="InterPro"/>
</dbReference>
<feature type="domain" description="XRRM" evidence="4">
    <location>
        <begin position="164"/>
        <end position="323"/>
    </location>
</feature>
<name>A0AAD5Y3S3_9FUNG</name>
<comment type="caution">
    <text evidence="5">The sequence shown here is derived from an EMBL/GenBank/DDBJ whole genome shotgun (WGS) entry which is preliminary data.</text>
</comment>
<dbReference type="InterPro" id="IPR045537">
    <property type="entry name" value="Lar7_xRRM"/>
</dbReference>
<evidence type="ECO:0000313" key="6">
    <source>
        <dbReference type="Proteomes" id="UP001210925"/>
    </source>
</evidence>
<evidence type="ECO:0000256" key="2">
    <source>
        <dbReference type="PROSITE-ProRule" id="PRU01288"/>
    </source>
</evidence>
<evidence type="ECO:0000313" key="5">
    <source>
        <dbReference type="EMBL" id="KAJ3258151.1"/>
    </source>
</evidence>
<dbReference type="AlphaFoldDB" id="A0AAD5Y3S3"/>
<feature type="region of interest" description="Disordered" evidence="3">
    <location>
        <begin position="271"/>
        <end position="328"/>
    </location>
</feature>
<dbReference type="InterPro" id="IPR035979">
    <property type="entry name" value="RBD_domain_sf"/>
</dbReference>
<dbReference type="Gene3D" id="3.30.70.330">
    <property type="match status" value="1"/>
</dbReference>
<reference evidence="5" key="1">
    <citation type="submission" date="2020-05" db="EMBL/GenBank/DDBJ databases">
        <title>Phylogenomic resolution of chytrid fungi.</title>
        <authorList>
            <person name="Stajich J.E."/>
            <person name="Amses K."/>
            <person name="Simmons R."/>
            <person name="Seto K."/>
            <person name="Myers J."/>
            <person name="Bonds A."/>
            <person name="Quandt C.A."/>
            <person name="Barry K."/>
            <person name="Liu P."/>
            <person name="Grigoriev I."/>
            <person name="Longcore J.E."/>
            <person name="James T.Y."/>
        </authorList>
    </citation>
    <scope>NUCLEOTIDE SEQUENCE</scope>
    <source>
        <strain evidence="5">PLAUS21</strain>
    </source>
</reference>
<dbReference type="InterPro" id="IPR014886">
    <property type="entry name" value="La_xRRM"/>
</dbReference>
<dbReference type="SUPFAM" id="SSF54928">
    <property type="entry name" value="RNA-binding domain, RBD"/>
    <property type="match status" value="1"/>
</dbReference>
<sequence length="328" mass="38660">MEKELRKIFLTDLRFEYNIYLIIKHQKWLSFDCLFSKLDCDDEAKIAKKLRKISELEVSEDGRAVTMELPKFDFDQNTLYVEIDSQIDLQEFNQFGNVSQTWIHSSNKFAFITFTSAADQIMNKLPPPVREKVMPKIKWNKKTEEYYLLSISKVEKHAVPFSIQYQKGIVGYFENVHSETSSKILRQLFELAAPVAFVEYKNGDRFGYVRFKDPREADNARNLFSRVTIKQNNKNCKGKIFPFTRFTNGIRLSILKGKEEEEYWEWLKSEKDEQETVALQETAPTKKEKPPKKKAVHLKFDEPEEPRKPRKRKNDSVESEGKKSKLET</sequence>
<evidence type="ECO:0000259" key="4">
    <source>
        <dbReference type="PROSITE" id="PS51939"/>
    </source>
</evidence>
<keyword evidence="6" id="KW-1185">Reference proteome</keyword>
<keyword evidence="1 2" id="KW-0694">RNA-binding</keyword>
<dbReference type="GO" id="GO:1990904">
    <property type="term" value="C:ribonucleoprotein complex"/>
    <property type="evidence" value="ECO:0007669"/>
    <property type="project" value="UniProtKB-UniRule"/>
</dbReference>
<dbReference type="Proteomes" id="UP001210925">
    <property type="component" value="Unassembled WGS sequence"/>
</dbReference>
<proteinExistence type="predicted"/>
<protein>
    <recommendedName>
        <fullName evidence="4">XRRM domain-containing protein</fullName>
    </recommendedName>
</protein>
<feature type="compositionally biased region" description="Basic and acidic residues" evidence="3">
    <location>
        <begin position="314"/>
        <end position="328"/>
    </location>
</feature>
<evidence type="ECO:0000256" key="3">
    <source>
        <dbReference type="SAM" id="MobiDB-lite"/>
    </source>
</evidence>
<dbReference type="Pfam" id="PF19977">
    <property type="entry name" value="xRRM"/>
    <property type="match status" value="1"/>
</dbReference>
<organism evidence="5 6">
    <name type="scientific">Boothiomyces macroporosus</name>
    <dbReference type="NCBI Taxonomy" id="261099"/>
    <lineage>
        <taxon>Eukaryota</taxon>
        <taxon>Fungi</taxon>
        <taxon>Fungi incertae sedis</taxon>
        <taxon>Chytridiomycota</taxon>
        <taxon>Chytridiomycota incertae sedis</taxon>
        <taxon>Chytridiomycetes</taxon>
        <taxon>Rhizophydiales</taxon>
        <taxon>Terramycetaceae</taxon>
        <taxon>Boothiomyces</taxon>
    </lineage>
</organism>
<dbReference type="InterPro" id="IPR012677">
    <property type="entry name" value="Nucleotide-bd_a/b_plait_sf"/>
</dbReference>
<evidence type="ECO:0000256" key="1">
    <source>
        <dbReference type="ARBA" id="ARBA00022884"/>
    </source>
</evidence>
<accession>A0AAD5Y3S3</accession>
<dbReference type="GO" id="GO:1904868">
    <property type="term" value="P:telomerase catalytic core complex assembly"/>
    <property type="evidence" value="ECO:0007669"/>
    <property type="project" value="InterPro"/>
</dbReference>
<gene>
    <name evidence="5" type="ORF">HK103_003969</name>
</gene>
<dbReference type="PROSITE" id="PS51939">
    <property type="entry name" value="XRRM"/>
    <property type="match status" value="1"/>
</dbReference>